<dbReference type="InterPro" id="IPR029058">
    <property type="entry name" value="AB_hydrolase_fold"/>
</dbReference>
<reference evidence="2 3" key="1">
    <citation type="submission" date="2020-09" db="EMBL/GenBank/DDBJ databases">
        <authorList>
            <person name="Yoon J.-W."/>
        </authorList>
    </citation>
    <scope>NUCLEOTIDE SEQUENCE [LARGE SCALE GENOMIC DNA]</scope>
    <source>
        <strain evidence="2 3">KMU-140</strain>
    </source>
</reference>
<gene>
    <name evidence="2" type="ORF">IB285_01155</name>
</gene>
<dbReference type="InterPro" id="IPR036388">
    <property type="entry name" value="WH-like_DNA-bd_sf"/>
</dbReference>
<organism evidence="2 3">
    <name type="scientific">Erythrobacter rubeus</name>
    <dbReference type="NCBI Taxonomy" id="2760803"/>
    <lineage>
        <taxon>Bacteria</taxon>
        <taxon>Pseudomonadati</taxon>
        <taxon>Pseudomonadota</taxon>
        <taxon>Alphaproteobacteria</taxon>
        <taxon>Sphingomonadales</taxon>
        <taxon>Erythrobacteraceae</taxon>
        <taxon>Erythrobacter/Porphyrobacter group</taxon>
        <taxon>Erythrobacter</taxon>
    </lineage>
</organism>
<dbReference type="Proteomes" id="UP000635384">
    <property type="component" value="Unassembled WGS sequence"/>
</dbReference>
<dbReference type="Gene3D" id="1.10.10.10">
    <property type="entry name" value="Winged helix-like DNA-binding domain superfamily/Winged helix DNA-binding domain"/>
    <property type="match status" value="1"/>
</dbReference>
<dbReference type="RefSeq" id="WP_190786444.1">
    <property type="nucleotide sequence ID" value="NZ_JACXLC010000001.1"/>
</dbReference>
<dbReference type="EMBL" id="JACXLC010000001">
    <property type="protein sequence ID" value="MBD2840857.1"/>
    <property type="molecule type" value="Genomic_DNA"/>
</dbReference>
<dbReference type="PANTHER" id="PTHR43433">
    <property type="entry name" value="HYDROLASE, ALPHA/BETA FOLD FAMILY PROTEIN"/>
    <property type="match status" value="1"/>
</dbReference>
<dbReference type="GO" id="GO:0016787">
    <property type="term" value="F:hydrolase activity"/>
    <property type="evidence" value="ECO:0007669"/>
    <property type="project" value="UniProtKB-KW"/>
</dbReference>
<proteinExistence type="predicted"/>
<evidence type="ECO:0000259" key="1">
    <source>
        <dbReference type="Pfam" id="PF00561"/>
    </source>
</evidence>
<protein>
    <submittedName>
        <fullName evidence="2">Alpha/beta fold hydrolase</fullName>
    </submittedName>
</protein>
<comment type="caution">
    <text evidence="2">The sequence shown here is derived from an EMBL/GenBank/DDBJ whole genome shotgun (WGS) entry which is preliminary data.</text>
</comment>
<accession>A0ABR8KKQ2</accession>
<dbReference type="Pfam" id="PF00561">
    <property type="entry name" value="Abhydrolase_1"/>
    <property type="match status" value="1"/>
</dbReference>
<dbReference type="Gene3D" id="3.40.50.1820">
    <property type="entry name" value="alpha/beta hydrolase"/>
    <property type="match status" value="1"/>
</dbReference>
<evidence type="ECO:0000313" key="3">
    <source>
        <dbReference type="Proteomes" id="UP000635384"/>
    </source>
</evidence>
<dbReference type="PRINTS" id="PR00111">
    <property type="entry name" value="ABHYDROLASE"/>
</dbReference>
<feature type="domain" description="AB hydrolase-1" evidence="1">
    <location>
        <begin position="295"/>
        <end position="507"/>
    </location>
</feature>
<keyword evidence="3" id="KW-1185">Reference proteome</keyword>
<evidence type="ECO:0000313" key="2">
    <source>
        <dbReference type="EMBL" id="MBD2840857.1"/>
    </source>
</evidence>
<dbReference type="InterPro" id="IPR000073">
    <property type="entry name" value="AB_hydrolase_1"/>
</dbReference>
<sequence length="529" mass="59559">MSDPGLEIQTIGAFELRRGEALMPLPSSRKTRALLAYLAISGRRHTRQSLCELFWDTTDDPLAGLRWSLSKLRGLLNIDDLEVLNSDREAVWIDTELVTLDKDRLNALGNQTGYAEKDADEIWKATTGLPLEGCELPNLSTYMTWVESYRQDYLRLRGSVAKRFARDTDLPWEIRDKWAERWIKVAPYSRGAAFTAFECKYFAAGRPAALSLASNLTNSFGEAGIEPPSFEIEQSKGADVGRRQELAPTEQQIRFVEGLDGVSIAWASVGDTGSPPLVKAANWLNHLELDWDAPVWSPLFKELSRTNHFIRYDERGCGLSDWDVDEITFDKFVEDLEHVVDAAGLDRFPLLGISQGAAVSIRFAALYPERVSKLVLFGAYDQGWRYDATPEQVREREAVMVLTETGWGMDNPAYRHVFSRTFMPDASMEELDWFDEFQRLTTSSENAVRFLEAFSTIDVRDDLAKIQCPTLVVHSRGDMRIPFATGRLLASRIPGAQLAGVDSQNHLLLGRESASTRFVELVQDFLASP</sequence>
<name>A0ABR8KKQ2_9SPHN</name>
<dbReference type="PANTHER" id="PTHR43433:SF8">
    <property type="entry name" value="BIFUNCTIONAL LIPASE_ADENYLATE CYCLASE LIPJ"/>
    <property type="match status" value="1"/>
</dbReference>
<dbReference type="SUPFAM" id="SSF53474">
    <property type="entry name" value="alpha/beta-Hydrolases"/>
    <property type="match status" value="1"/>
</dbReference>
<dbReference type="InterPro" id="IPR050471">
    <property type="entry name" value="AB_hydrolase"/>
</dbReference>
<keyword evidence="2" id="KW-0378">Hydrolase</keyword>